<dbReference type="GeneID" id="5014447"/>
<accession>A0BRU8</accession>
<evidence type="ECO:0000313" key="3">
    <source>
        <dbReference type="Proteomes" id="UP000000600"/>
    </source>
</evidence>
<name>A0BRU8_PARTE</name>
<dbReference type="KEGG" id="ptm:GSPATT00031496001"/>
<feature type="region of interest" description="Disordered" evidence="1">
    <location>
        <begin position="504"/>
        <end position="535"/>
    </location>
</feature>
<keyword evidence="3" id="KW-1185">Reference proteome</keyword>
<gene>
    <name evidence="2" type="ORF">GSPATT00031496001</name>
</gene>
<feature type="region of interest" description="Disordered" evidence="1">
    <location>
        <begin position="200"/>
        <end position="222"/>
    </location>
</feature>
<evidence type="ECO:0000313" key="2">
    <source>
        <dbReference type="EMBL" id="CAK61265.1"/>
    </source>
</evidence>
<dbReference type="Proteomes" id="UP000000600">
    <property type="component" value="Unassembled WGS sequence"/>
</dbReference>
<dbReference type="RefSeq" id="XP_001428663.1">
    <property type="nucleotide sequence ID" value="XM_001428626.1"/>
</dbReference>
<organism evidence="2 3">
    <name type="scientific">Paramecium tetraurelia</name>
    <dbReference type="NCBI Taxonomy" id="5888"/>
    <lineage>
        <taxon>Eukaryota</taxon>
        <taxon>Sar</taxon>
        <taxon>Alveolata</taxon>
        <taxon>Ciliophora</taxon>
        <taxon>Intramacronucleata</taxon>
        <taxon>Oligohymenophorea</taxon>
        <taxon>Peniculida</taxon>
        <taxon>Parameciidae</taxon>
        <taxon>Paramecium</taxon>
    </lineage>
</organism>
<dbReference type="HOGENOM" id="CLU_536897_0_0_1"/>
<evidence type="ECO:0000256" key="1">
    <source>
        <dbReference type="SAM" id="MobiDB-lite"/>
    </source>
</evidence>
<dbReference type="OMA" id="NCKIDQN"/>
<dbReference type="AlphaFoldDB" id="A0BRU8"/>
<reference evidence="2 3" key="1">
    <citation type="journal article" date="2006" name="Nature">
        <title>Global trends of whole-genome duplications revealed by the ciliate Paramecium tetraurelia.</title>
        <authorList>
            <consortium name="Genoscope"/>
            <person name="Aury J.-M."/>
            <person name="Jaillon O."/>
            <person name="Duret L."/>
            <person name="Noel B."/>
            <person name="Jubin C."/>
            <person name="Porcel B.M."/>
            <person name="Segurens B."/>
            <person name="Daubin V."/>
            <person name="Anthouard V."/>
            <person name="Aiach N."/>
            <person name="Arnaiz O."/>
            <person name="Billaut A."/>
            <person name="Beisson J."/>
            <person name="Blanc I."/>
            <person name="Bouhouche K."/>
            <person name="Camara F."/>
            <person name="Duharcourt S."/>
            <person name="Guigo R."/>
            <person name="Gogendeau D."/>
            <person name="Katinka M."/>
            <person name="Keller A.-M."/>
            <person name="Kissmehl R."/>
            <person name="Klotz C."/>
            <person name="Koll F."/>
            <person name="Le Moue A."/>
            <person name="Lepere C."/>
            <person name="Malinsky S."/>
            <person name="Nowacki M."/>
            <person name="Nowak J.K."/>
            <person name="Plattner H."/>
            <person name="Poulain J."/>
            <person name="Ruiz F."/>
            <person name="Serrano V."/>
            <person name="Zagulski M."/>
            <person name="Dessen P."/>
            <person name="Betermier M."/>
            <person name="Weissenbach J."/>
            <person name="Scarpelli C."/>
            <person name="Schachter V."/>
            <person name="Sperling L."/>
            <person name="Meyer E."/>
            <person name="Cohen J."/>
            <person name="Wincker P."/>
        </authorList>
    </citation>
    <scope>NUCLEOTIDE SEQUENCE [LARGE SCALE GENOMIC DNA]</scope>
    <source>
        <strain evidence="2 3">Stock d4-2</strain>
    </source>
</reference>
<feature type="compositionally biased region" description="Polar residues" evidence="1">
    <location>
        <begin position="1"/>
        <end position="16"/>
    </location>
</feature>
<dbReference type="InParanoid" id="A0BRU8"/>
<dbReference type="OrthoDB" id="300924at2759"/>
<dbReference type="EMBL" id="CT868012">
    <property type="protein sequence ID" value="CAK61265.1"/>
    <property type="molecule type" value="Genomic_DNA"/>
</dbReference>
<feature type="region of interest" description="Disordered" evidence="1">
    <location>
        <begin position="1"/>
        <end position="31"/>
    </location>
</feature>
<sequence>MSQLKFVRSKSTSRSNPLRRLKQQLKQVQKPGKLYVSVGRSRQSPQPNEELPISTPRNKMDLKLLQLHQINENTVPLQQSVGWQSLLPLSHDVRIINDSYKPPNSTQYNGNWRNIDSNQHYYTQTNYCRSKQSESAKTDKLYTYQVQSTKLNSSDQLSISANDSNTTSKFNFNQIALKQSQKINQQLSSDTKQCRLYNSTHSNTNTKFKNESEISEQSNKQQKNEKFESIILDIYPTSARMKQIKTKPIIEQNEDEELQGMKCSTQSSQKEIPKFYSEILCDGSLFLNGPKRFKDTEIQTNFTQSNNIETTKTSQLSQTCKSTTNASVQTKSKKKNLGLFQYQLSYLSPKTDKNFLENDLISLDDFQSQIVYETQQENKNKMKNQHFQEIDINNKSQVSLQKGNIYLSNQLLLDPEDDSQPFYLQAEPKEINSNLFDKKSNKQKSISKELAHNNSCTNLSKGKIEKSASFQSVNCYKDHLKILINQSSQNNCKIDQNQSYLVQDNKTNKQRYPLRTSQNNQSTMKQQKSKITKKK</sequence>
<protein>
    <submittedName>
        <fullName evidence="2">Uncharacterized protein</fullName>
    </submittedName>
</protein>
<proteinExistence type="predicted"/>